<dbReference type="InterPro" id="IPR002575">
    <property type="entry name" value="Aminoglycoside_PTrfase"/>
</dbReference>
<evidence type="ECO:0000313" key="3">
    <source>
        <dbReference type="Proteomes" id="UP000034956"/>
    </source>
</evidence>
<dbReference type="InterPro" id="IPR011009">
    <property type="entry name" value="Kinase-like_dom_sf"/>
</dbReference>
<dbReference type="SUPFAM" id="SSF56112">
    <property type="entry name" value="Protein kinase-like (PK-like)"/>
    <property type="match status" value="1"/>
</dbReference>
<dbReference type="Pfam" id="PF01636">
    <property type="entry name" value="APH"/>
    <property type="match status" value="1"/>
</dbReference>
<organism evidence="2 3">
    <name type="scientific">Candidatus Jorgensenbacteria bacterium GW2011_GWA1_48_11</name>
    <dbReference type="NCBI Taxonomy" id="1618660"/>
    <lineage>
        <taxon>Bacteria</taxon>
        <taxon>Candidatus Joergenseniibacteriota</taxon>
    </lineage>
</organism>
<accession>A0A0G1WLT1</accession>
<dbReference type="Gene3D" id="3.90.1200.10">
    <property type="match status" value="1"/>
</dbReference>
<dbReference type="GO" id="GO:0016740">
    <property type="term" value="F:transferase activity"/>
    <property type="evidence" value="ECO:0007669"/>
    <property type="project" value="UniProtKB-KW"/>
</dbReference>
<proteinExistence type="predicted"/>
<sequence>MIQEKLESKEKSYEPGDYRLGVSLELARKSISENFPNISLKSIDYFSEGLGNVVFLVNGEYIFKFARHEKASKRLEQELNLLPKLVERISLPIPNPEYAGRQADNGLRFFGYKKIEGIGLTKESINGLDEETQMKLAKQLAELLKQISSIDLDEARQWGIEEVDPRTFYARQLKEAREIVYPILEAQYPEEAEELKTYIEGFFRDYFNNADNFDFKPAVVHGDLEGRLAIIFDPEKREISGIVDAGNPEINDPDFDLWRLYAHYGWDFMVKLLKFLPHDSLERLRGKLDFFWRAQTVHRAVRAILLKDEESIEISLKQMKDKAKDYEPA</sequence>
<feature type="domain" description="Aminoglycoside phosphotransferase" evidence="1">
    <location>
        <begin position="46"/>
        <end position="265"/>
    </location>
</feature>
<dbReference type="Gene3D" id="3.30.200.20">
    <property type="entry name" value="Phosphorylase Kinase, domain 1"/>
    <property type="match status" value="1"/>
</dbReference>
<evidence type="ECO:0000259" key="1">
    <source>
        <dbReference type="Pfam" id="PF01636"/>
    </source>
</evidence>
<dbReference type="PANTHER" id="PTHR21310:SF42">
    <property type="entry name" value="BIFUNCTIONAL AAC_APH"/>
    <property type="match status" value="1"/>
</dbReference>
<dbReference type="PATRIC" id="fig|1618660.3.peg.467"/>
<dbReference type="EMBL" id="LCPF01000002">
    <property type="protein sequence ID" value="KKU91293.1"/>
    <property type="molecule type" value="Genomic_DNA"/>
</dbReference>
<gene>
    <name evidence="2" type="ORF">UY23_C0002G0032</name>
</gene>
<name>A0A0G1WLT1_9BACT</name>
<dbReference type="PANTHER" id="PTHR21310">
    <property type="entry name" value="AMINOGLYCOSIDE PHOSPHOTRANSFERASE-RELATED-RELATED"/>
    <property type="match status" value="1"/>
</dbReference>
<dbReference type="AlphaFoldDB" id="A0A0G1WLT1"/>
<comment type="caution">
    <text evidence="2">The sequence shown here is derived from an EMBL/GenBank/DDBJ whole genome shotgun (WGS) entry which is preliminary data.</text>
</comment>
<reference evidence="2 3" key="1">
    <citation type="journal article" date="2015" name="Nature">
        <title>rRNA introns, odd ribosomes, and small enigmatic genomes across a large radiation of phyla.</title>
        <authorList>
            <person name="Brown C.T."/>
            <person name="Hug L.A."/>
            <person name="Thomas B.C."/>
            <person name="Sharon I."/>
            <person name="Castelle C.J."/>
            <person name="Singh A."/>
            <person name="Wilkins M.J."/>
            <person name="Williams K.H."/>
            <person name="Banfield J.F."/>
        </authorList>
    </citation>
    <scope>NUCLEOTIDE SEQUENCE [LARGE SCALE GENOMIC DNA]</scope>
</reference>
<protein>
    <submittedName>
        <fullName evidence="2">Aminoglycoside 2''''-O-phosphotransferase</fullName>
    </submittedName>
</protein>
<dbReference type="Proteomes" id="UP000034956">
    <property type="component" value="Unassembled WGS sequence"/>
</dbReference>
<keyword evidence="2" id="KW-0808">Transferase</keyword>
<evidence type="ECO:0000313" key="2">
    <source>
        <dbReference type="EMBL" id="KKU91293.1"/>
    </source>
</evidence>
<dbReference type="InterPro" id="IPR051678">
    <property type="entry name" value="AGP_Transferase"/>
</dbReference>